<evidence type="ECO:0000256" key="2">
    <source>
        <dbReference type="SAM" id="MobiDB-lite"/>
    </source>
</evidence>
<feature type="compositionally biased region" description="Low complexity" evidence="2">
    <location>
        <begin position="1012"/>
        <end position="1021"/>
    </location>
</feature>
<feature type="compositionally biased region" description="Low complexity" evidence="2">
    <location>
        <begin position="1107"/>
        <end position="1116"/>
    </location>
</feature>
<name>A0AAE0F1X2_9CHLO</name>
<feature type="region of interest" description="Disordered" evidence="2">
    <location>
        <begin position="1175"/>
        <end position="1197"/>
    </location>
</feature>
<dbReference type="GO" id="GO:0005200">
    <property type="term" value="F:structural constituent of cytoskeleton"/>
    <property type="evidence" value="ECO:0007669"/>
    <property type="project" value="TreeGrafter"/>
</dbReference>
<evidence type="ECO:0000313" key="3">
    <source>
        <dbReference type="EMBL" id="KAK3248484.1"/>
    </source>
</evidence>
<evidence type="ECO:0000256" key="1">
    <source>
        <dbReference type="SAM" id="Coils"/>
    </source>
</evidence>
<protein>
    <submittedName>
        <fullName evidence="3">Uncharacterized protein</fullName>
    </submittedName>
</protein>
<dbReference type="EMBL" id="LGRX02028036">
    <property type="protein sequence ID" value="KAK3248484.1"/>
    <property type="molecule type" value="Genomic_DNA"/>
</dbReference>
<comment type="caution">
    <text evidence="3">The sequence shown here is derived from an EMBL/GenBank/DDBJ whole genome shotgun (WGS) entry which is preliminary data.</text>
</comment>
<sequence length="1241" mass="134931">MSAEGLSASVLKAEDGPHSENFVIEPSKSMPILHQVEDVKYARARTLERMRRKPSAFANANTMLDFEPTSSTFSPTKQLTPILRAALGPETNLRNAHTSQGQQRFPPGRPKSSDSGAAAFEQNEGEFENKFPLLSLKAPLLSITPKINTPSVETKRYPQAVPKRRPCTLKVCKDKGIQASPSPWTRYYFPDVSQDPCNSNPAFRHFDVLDHERGADQSSQSVFLEENLPTEAQEAWTRLFYQPLLDAPATYDSAGPKETGNVWPKIYHASSIIPDPKEGNIILDEAVSARKVDIEAFCLLVTKLKPRTVDDFRPLADLRAGLLTYLSQQMVDASNMLSARQREREKVLQLEFTMQLSALSEGIKDRMPAGFKDGHHIESMIQSVKTSVNSSLHQGSEANMRISDIRKKLQRYTAMEVEIVQLKEDKVDLEQELKRQAKEFREAEVEKQAHTKRLMLRIDLLEQRREEQEAAEQERIATAAAMAEAEAAKQAALDEVVKIQCQEEEGDPRMPPAGANRRPRWRKAGKMASTAGAVRMMPSPIKARPSRPSRLSTGSRTSRASRTSESFDEFEEEELIGRGELMRNVFRNAIKSILTRIRMRKAVDRLALQQVGLGDTICKLERELDDVNAEKDKALYMYDMLLNPTVPPVPAGAETTSLTPVILPDQDHVVMELEMMDARLANMTLEHSAMQKEIAAKTEEVVKIKHRLKSTSAAFNVVLRKAKEKSAEQDATLAAVYENMQVLSVHVDDEGSKDLHQITKQLRQASATNVQAMEMQTKVKGMMDAAVEQSVEDVESQVDAMRSLNARVAGVEAVMATSITHAKTLMHEEQARSKEAQGTFEENMEEYRRTQLKDITAELESLRLEKGELEEKLRTADKEVQEMQLKLQSTANTRSPGKGRAGAHKQASVPTPGGDVEDLHEEVNEEEGQARGAQFTKVKQQNRKIAMAMGDTLKMQKSYLSTVTSAEALASLKAKIVCKFKSIATSSAPPAPNTVDAAALPPSVGQAPPAPGTADAAALPPSVGQAPPAPGTADVAALPPSVGQAPPAPGTADAAALPPSVGQAPPAPGTADVAALPPSVGQAPPAPGTADKAALPPSVGQAPPAPGTADAAALPPSVGQAPPAPGTADKAALPPSVGQAPPKPTASTMEQRVQDEQVQEIVDHIDMISSLFSEMQQAEKDKSQAEHDAKSSLADTEKDLSAIRKKASEGMLKGGAGTDKGVWPIINGLYELISTSLSVLK</sequence>
<dbReference type="GO" id="GO:0005856">
    <property type="term" value="C:cytoskeleton"/>
    <property type="evidence" value="ECO:0007669"/>
    <property type="project" value="TreeGrafter"/>
</dbReference>
<feature type="compositionally biased region" description="Acidic residues" evidence="2">
    <location>
        <begin position="915"/>
        <end position="927"/>
    </location>
</feature>
<reference evidence="3 4" key="1">
    <citation type="journal article" date="2015" name="Genome Biol. Evol.">
        <title>Comparative Genomics of a Bacterivorous Green Alga Reveals Evolutionary Causalities and Consequences of Phago-Mixotrophic Mode of Nutrition.</title>
        <authorList>
            <person name="Burns J.A."/>
            <person name="Paasch A."/>
            <person name="Narechania A."/>
            <person name="Kim E."/>
        </authorList>
    </citation>
    <scope>NUCLEOTIDE SEQUENCE [LARGE SCALE GENOMIC DNA]</scope>
    <source>
        <strain evidence="3 4">PLY_AMNH</strain>
    </source>
</reference>
<dbReference type="AlphaFoldDB" id="A0AAE0F1X2"/>
<feature type="compositionally biased region" description="Low complexity" evidence="2">
    <location>
        <begin position="546"/>
        <end position="564"/>
    </location>
</feature>
<proteinExistence type="predicted"/>
<keyword evidence="4" id="KW-1185">Reference proteome</keyword>
<feature type="region of interest" description="Disordered" evidence="2">
    <location>
        <begin position="95"/>
        <end position="119"/>
    </location>
</feature>
<evidence type="ECO:0000313" key="4">
    <source>
        <dbReference type="Proteomes" id="UP001190700"/>
    </source>
</evidence>
<feature type="compositionally biased region" description="Basic and acidic residues" evidence="2">
    <location>
        <begin position="1177"/>
        <end position="1197"/>
    </location>
</feature>
<dbReference type="PANTHER" id="PTHR47357:SF1">
    <property type="entry name" value="SPINDLE POLE BODY COMPONENT 110"/>
    <property type="match status" value="1"/>
</dbReference>
<keyword evidence="1" id="KW-0175">Coiled coil</keyword>
<gene>
    <name evidence="3" type="ORF">CYMTET_42053</name>
</gene>
<dbReference type="Proteomes" id="UP001190700">
    <property type="component" value="Unassembled WGS sequence"/>
</dbReference>
<feature type="compositionally biased region" description="Low complexity" evidence="2">
    <location>
        <begin position="1050"/>
        <end position="1059"/>
    </location>
</feature>
<dbReference type="PANTHER" id="PTHR47357">
    <property type="entry name" value="COP1-INTERACTIVE PROTEIN 1"/>
    <property type="match status" value="1"/>
</dbReference>
<feature type="coiled-coil region" evidence="1">
    <location>
        <begin position="405"/>
        <end position="502"/>
    </location>
</feature>
<accession>A0AAE0F1X2</accession>
<feature type="region of interest" description="Disordered" evidence="2">
    <location>
        <begin position="985"/>
        <end position="1154"/>
    </location>
</feature>
<feature type="region of interest" description="Disordered" evidence="2">
    <location>
        <begin position="504"/>
        <end position="566"/>
    </location>
</feature>
<organism evidence="3 4">
    <name type="scientific">Cymbomonas tetramitiformis</name>
    <dbReference type="NCBI Taxonomy" id="36881"/>
    <lineage>
        <taxon>Eukaryota</taxon>
        <taxon>Viridiplantae</taxon>
        <taxon>Chlorophyta</taxon>
        <taxon>Pyramimonadophyceae</taxon>
        <taxon>Pyramimonadales</taxon>
        <taxon>Pyramimonadaceae</taxon>
        <taxon>Cymbomonas</taxon>
    </lineage>
</organism>
<feature type="region of interest" description="Disordered" evidence="2">
    <location>
        <begin position="888"/>
        <end position="939"/>
    </location>
</feature>